<feature type="non-terminal residue" evidence="1">
    <location>
        <position position="1"/>
    </location>
</feature>
<feature type="non-terminal residue" evidence="1">
    <location>
        <position position="76"/>
    </location>
</feature>
<dbReference type="EMBL" id="CAJVPZ010074080">
    <property type="protein sequence ID" value="CAG8802763.1"/>
    <property type="molecule type" value="Genomic_DNA"/>
</dbReference>
<protein>
    <submittedName>
        <fullName evidence="1">1029_t:CDS:1</fullName>
    </submittedName>
</protein>
<dbReference type="OrthoDB" id="2387030at2759"/>
<sequence>ATTPNISSYDPNVFTSFTIESSDTAIQNDGFLDLWTSQNPSPDVTNVTINTRIASPKQGNVYVTDDPSNSNYKLSL</sequence>
<dbReference type="AlphaFoldDB" id="A0A9N9K0D2"/>
<dbReference type="Proteomes" id="UP000789396">
    <property type="component" value="Unassembled WGS sequence"/>
</dbReference>
<gene>
    <name evidence="1" type="ORF">RFULGI_LOCUS17915</name>
</gene>
<keyword evidence="2" id="KW-1185">Reference proteome</keyword>
<evidence type="ECO:0000313" key="1">
    <source>
        <dbReference type="EMBL" id="CAG8802763.1"/>
    </source>
</evidence>
<name>A0A9N9K0D2_9GLOM</name>
<comment type="caution">
    <text evidence="1">The sequence shown here is derived from an EMBL/GenBank/DDBJ whole genome shotgun (WGS) entry which is preliminary data.</text>
</comment>
<proteinExistence type="predicted"/>
<organism evidence="1 2">
    <name type="scientific">Racocetra fulgida</name>
    <dbReference type="NCBI Taxonomy" id="60492"/>
    <lineage>
        <taxon>Eukaryota</taxon>
        <taxon>Fungi</taxon>
        <taxon>Fungi incertae sedis</taxon>
        <taxon>Mucoromycota</taxon>
        <taxon>Glomeromycotina</taxon>
        <taxon>Glomeromycetes</taxon>
        <taxon>Diversisporales</taxon>
        <taxon>Gigasporaceae</taxon>
        <taxon>Racocetra</taxon>
    </lineage>
</organism>
<reference evidence="1" key="1">
    <citation type="submission" date="2021-06" db="EMBL/GenBank/DDBJ databases">
        <authorList>
            <person name="Kallberg Y."/>
            <person name="Tangrot J."/>
            <person name="Rosling A."/>
        </authorList>
    </citation>
    <scope>NUCLEOTIDE SEQUENCE</scope>
    <source>
        <strain evidence="1">IN212</strain>
    </source>
</reference>
<accession>A0A9N9K0D2</accession>
<evidence type="ECO:0000313" key="2">
    <source>
        <dbReference type="Proteomes" id="UP000789396"/>
    </source>
</evidence>